<accession>A0AAN9AA33</accession>
<reference evidence="1 2" key="1">
    <citation type="submission" date="2023-11" db="EMBL/GenBank/DDBJ databases">
        <title>Halocaridina rubra genome assembly.</title>
        <authorList>
            <person name="Smith C."/>
        </authorList>
    </citation>
    <scope>NUCLEOTIDE SEQUENCE [LARGE SCALE GENOMIC DNA]</scope>
    <source>
        <strain evidence="1">EP-1</strain>
        <tissue evidence="1">Whole</tissue>
    </source>
</reference>
<dbReference type="EMBL" id="JAXCGZ010006257">
    <property type="protein sequence ID" value="KAK7079929.1"/>
    <property type="molecule type" value="Genomic_DNA"/>
</dbReference>
<gene>
    <name evidence="1" type="ORF">SK128_005622</name>
</gene>
<feature type="non-terminal residue" evidence="1">
    <location>
        <position position="59"/>
    </location>
</feature>
<evidence type="ECO:0000313" key="1">
    <source>
        <dbReference type="EMBL" id="KAK7079929.1"/>
    </source>
</evidence>
<sequence>MSHILEVYFLNFDNIKFITKFAQSLFLVHRNIIAKVISVSKLSLLEFSRDIIWHHWIQV</sequence>
<dbReference type="AlphaFoldDB" id="A0AAN9AA33"/>
<protein>
    <submittedName>
        <fullName evidence="1">Uncharacterized protein</fullName>
    </submittedName>
</protein>
<dbReference type="Proteomes" id="UP001381693">
    <property type="component" value="Unassembled WGS sequence"/>
</dbReference>
<evidence type="ECO:0000313" key="2">
    <source>
        <dbReference type="Proteomes" id="UP001381693"/>
    </source>
</evidence>
<comment type="caution">
    <text evidence="1">The sequence shown here is derived from an EMBL/GenBank/DDBJ whole genome shotgun (WGS) entry which is preliminary data.</text>
</comment>
<keyword evidence="2" id="KW-1185">Reference proteome</keyword>
<organism evidence="1 2">
    <name type="scientific">Halocaridina rubra</name>
    <name type="common">Hawaiian red shrimp</name>
    <dbReference type="NCBI Taxonomy" id="373956"/>
    <lineage>
        <taxon>Eukaryota</taxon>
        <taxon>Metazoa</taxon>
        <taxon>Ecdysozoa</taxon>
        <taxon>Arthropoda</taxon>
        <taxon>Crustacea</taxon>
        <taxon>Multicrustacea</taxon>
        <taxon>Malacostraca</taxon>
        <taxon>Eumalacostraca</taxon>
        <taxon>Eucarida</taxon>
        <taxon>Decapoda</taxon>
        <taxon>Pleocyemata</taxon>
        <taxon>Caridea</taxon>
        <taxon>Atyoidea</taxon>
        <taxon>Atyidae</taxon>
        <taxon>Halocaridina</taxon>
    </lineage>
</organism>
<name>A0AAN9AA33_HALRR</name>
<proteinExistence type="predicted"/>